<evidence type="ECO:0000256" key="1">
    <source>
        <dbReference type="SAM" id="MobiDB-lite"/>
    </source>
</evidence>
<dbReference type="Proteomes" id="UP000054988">
    <property type="component" value="Unassembled WGS sequence"/>
</dbReference>
<organism evidence="2 3">
    <name type="scientific">Moniliophthora roreri</name>
    <name type="common">Frosty pod rot fungus</name>
    <name type="synonym">Monilia roreri</name>
    <dbReference type="NCBI Taxonomy" id="221103"/>
    <lineage>
        <taxon>Eukaryota</taxon>
        <taxon>Fungi</taxon>
        <taxon>Dikarya</taxon>
        <taxon>Basidiomycota</taxon>
        <taxon>Agaricomycotina</taxon>
        <taxon>Agaricomycetes</taxon>
        <taxon>Agaricomycetidae</taxon>
        <taxon>Agaricales</taxon>
        <taxon>Marasmiineae</taxon>
        <taxon>Marasmiaceae</taxon>
        <taxon>Moniliophthora</taxon>
    </lineage>
</organism>
<dbReference type="AlphaFoldDB" id="A0A0W0FRG3"/>
<feature type="compositionally biased region" description="Polar residues" evidence="1">
    <location>
        <begin position="286"/>
        <end position="298"/>
    </location>
</feature>
<sequence length="298" mass="33731">MSYSNSLASFSQFFSPSIGECFAAEVSVHTVLANLLGISSKGPVTVIDRKGPRPIIIIGQSKSSQEYDACAMATFNGQRFKKLENLLQRFLVQVVTKSDQVINTQYSLDSEPRWVCEDPQYILAVPIKLKPENLSRRWCSHATDQSGNRIPFRFSSEKIDILNDIIEDLRIAWLKEILVPGRRDEFIKTYYHMTRKSLKSYISSKSSPSKMSTPSRRDSGIQVAQSPLNPSIPVPDPWHLVEHKGRKKWHHSQKENTEDSPQASPLGGANAFPLQLFRHARKRHTPNSTPSTKFIPNL</sequence>
<evidence type="ECO:0000313" key="2">
    <source>
        <dbReference type="EMBL" id="KTB38744.1"/>
    </source>
</evidence>
<name>A0A0W0FRG3_MONRR</name>
<dbReference type="EMBL" id="LATX01001734">
    <property type="protein sequence ID" value="KTB38744.1"/>
    <property type="molecule type" value="Genomic_DNA"/>
</dbReference>
<feature type="region of interest" description="Disordered" evidence="1">
    <location>
        <begin position="202"/>
        <end position="298"/>
    </location>
</feature>
<reference evidence="2 3" key="1">
    <citation type="submission" date="2015-12" db="EMBL/GenBank/DDBJ databases">
        <title>Draft genome sequence of Moniliophthora roreri, the causal agent of frosty pod rot of cacao.</title>
        <authorList>
            <person name="Aime M.C."/>
            <person name="Diaz-Valderrama J.R."/>
            <person name="Kijpornyongpan T."/>
            <person name="Phillips-Mora W."/>
        </authorList>
    </citation>
    <scope>NUCLEOTIDE SEQUENCE [LARGE SCALE GENOMIC DNA]</scope>
    <source>
        <strain evidence="2 3">MCA 2952</strain>
    </source>
</reference>
<proteinExistence type="predicted"/>
<feature type="compositionally biased region" description="Low complexity" evidence="1">
    <location>
        <begin position="202"/>
        <end position="214"/>
    </location>
</feature>
<comment type="caution">
    <text evidence="2">The sequence shown here is derived from an EMBL/GenBank/DDBJ whole genome shotgun (WGS) entry which is preliminary data.</text>
</comment>
<accession>A0A0W0FRG3</accession>
<gene>
    <name evidence="2" type="ORF">WG66_8749</name>
</gene>
<protein>
    <submittedName>
        <fullName evidence="2">Uncharacterized protein</fullName>
    </submittedName>
</protein>
<evidence type="ECO:0000313" key="3">
    <source>
        <dbReference type="Proteomes" id="UP000054988"/>
    </source>
</evidence>